<keyword evidence="5" id="KW-1185">Reference proteome</keyword>
<proteinExistence type="predicted"/>
<gene>
    <name evidence="4" type="ORF">NEMBOFW57_008800</name>
</gene>
<reference evidence="4" key="1">
    <citation type="submission" date="2023-02" db="EMBL/GenBank/DDBJ databases">
        <authorList>
            <person name="Palmer J.M."/>
        </authorList>
    </citation>
    <scope>NUCLEOTIDE SEQUENCE</scope>
    <source>
        <strain evidence="4">FW57</strain>
    </source>
</reference>
<evidence type="ECO:0000256" key="1">
    <source>
        <dbReference type="PIRSR" id="PIRSR600250-50"/>
    </source>
</evidence>
<dbReference type="PANTHER" id="PTHR37536">
    <property type="entry name" value="PUTATIVE (AFU_ORTHOLOGUE AFUA_3G02970)-RELATED"/>
    <property type="match status" value="1"/>
</dbReference>
<evidence type="ECO:0000256" key="2">
    <source>
        <dbReference type="SAM" id="MobiDB-lite"/>
    </source>
</evidence>
<dbReference type="Proteomes" id="UP001197093">
    <property type="component" value="Unassembled WGS sequence"/>
</dbReference>
<feature type="active site" description="Proton acceptor" evidence="1">
    <location>
        <position position="190"/>
    </location>
</feature>
<dbReference type="GO" id="GO:0006508">
    <property type="term" value="P:proteolysis"/>
    <property type="evidence" value="ECO:0007669"/>
    <property type="project" value="InterPro"/>
</dbReference>
<name>A0AAD4HU99_9PEZI</name>
<dbReference type="EMBL" id="JAHCVI010000004">
    <property type="protein sequence ID" value="KAG7286489.1"/>
    <property type="molecule type" value="Genomic_DNA"/>
</dbReference>
<dbReference type="InterPro" id="IPR000250">
    <property type="entry name" value="Peptidase_G1"/>
</dbReference>
<evidence type="ECO:0000313" key="5">
    <source>
        <dbReference type="Proteomes" id="UP001197093"/>
    </source>
</evidence>
<accession>A0AAD4HU99</accession>
<organism evidence="4 5">
    <name type="scientific">Staphylotrichum longicolle</name>
    <dbReference type="NCBI Taxonomy" id="669026"/>
    <lineage>
        <taxon>Eukaryota</taxon>
        <taxon>Fungi</taxon>
        <taxon>Dikarya</taxon>
        <taxon>Ascomycota</taxon>
        <taxon>Pezizomycotina</taxon>
        <taxon>Sordariomycetes</taxon>
        <taxon>Sordariomycetidae</taxon>
        <taxon>Sordariales</taxon>
        <taxon>Chaetomiaceae</taxon>
        <taxon>Staphylotrichum</taxon>
    </lineage>
</organism>
<dbReference type="InterPro" id="IPR013320">
    <property type="entry name" value="ConA-like_dom_sf"/>
</dbReference>
<feature type="signal peptide" evidence="3">
    <location>
        <begin position="1"/>
        <end position="20"/>
    </location>
</feature>
<evidence type="ECO:0000313" key="4">
    <source>
        <dbReference type="EMBL" id="KAG7286489.1"/>
    </source>
</evidence>
<dbReference type="Gene3D" id="2.60.120.700">
    <property type="entry name" value="Peptidase G1"/>
    <property type="match status" value="1"/>
</dbReference>
<evidence type="ECO:0000256" key="3">
    <source>
        <dbReference type="SAM" id="SignalP"/>
    </source>
</evidence>
<protein>
    <submittedName>
        <fullName evidence="4">Uncharacterized protein</fullName>
    </submittedName>
</protein>
<dbReference type="Pfam" id="PF01828">
    <property type="entry name" value="Peptidase_A4"/>
    <property type="match status" value="1"/>
</dbReference>
<dbReference type="SUPFAM" id="SSF49899">
    <property type="entry name" value="Concanavalin A-like lectins/glucanases"/>
    <property type="match status" value="1"/>
</dbReference>
<dbReference type="AlphaFoldDB" id="A0AAD4HU99"/>
<dbReference type="PANTHER" id="PTHR37536:SF1">
    <property type="entry name" value="ASPERGILLOPEPSIN, PUTAITVE (AFU_ORTHOLOGUE AFUA_7G01200)"/>
    <property type="match status" value="1"/>
</dbReference>
<feature type="region of interest" description="Disordered" evidence="2">
    <location>
        <begin position="22"/>
        <end position="56"/>
    </location>
</feature>
<dbReference type="CDD" id="cd13426">
    <property type="entry name" value="Peptidase_G1"/>
    <property type="match status" value="1"/>
</dbReference>
<comment type="caution">
    <text evidence="4">The sequence shown here is derived from an EMBL/GenBank/DDBJ whole genome shotgun (WGS) entry which is preliminary data.</text>
</comment>
<feature type="chain" id="PRO_5042060647" evidence="3">
    <location>
        <begin position="21"/>
        <end position="240"/>
    </location>
</feature>
<dbReference type="InterPro" id="IPR038656">
    <property type="entry name" value="Peptidase_G1_sf"/>
</dbReference>
<feature type="compositionally biased region" description="Low complexity" evidence="2">
    <location>
        <begin position="30"/>
        <end position="50"/>
    </location>
</feature>
<dbReference type="GO" id="GO:0070007">
    <property type="term" value="F:glutamic-type endopeptidase activity"/>
    <property type="evidence" value="ECO:0007669"/>
    <property type="project" value="InterPro"/>
</dbReference>
<keyword evidence="3" id="KW-0732">Signal</keyword>
<sequence>MKFLALLHITLLTAATTTFAFPTAEPPTSSPQVPSRRSRPSSRLQNLLPRDSNANPPTVTYTQNWAGAVLTGAGYRTVAATITVPPVRLPPGSNSDVLHGVSAWVGIDGAHACPDAILQAGVAMYMNHSIPRYWACRLRHPPNDAVTLNVTAAPSLLAATFSVTNHRTGQTDSGTLTSSSGHPSSAWIVEDLWAGGGGVPLVDFGTIAFTKTRFATDGGITGGAAGAAMEGVRRRGRSGD</sequence>